<feature type="compositionally biased region" description="Basic and acidic residues" evidence="6">
    <location>
        <begin position="416"/>
        <end position="432"/>
    </location>
</feature>
<dbReference type="PANTHER" id="PTHR47963:SF1">
    <property type="entry name" value="DEAD-BOX ATP-DEPENDENT RNA HELICASE CSHB"/>
    <property type="match status" value="1"/>
</dbReference>
<dbReference type="SUPFAM" id="SSF52540">
    <property type="entry name" value="P-loop containing nucleoside triphosphate hydrolases"/>
    <property type="match status" value="2"/>
</dbReference>
<dbReference type="InterPro" id="IPR014014">
    <property type="entry name" value="RNA_helicase_DEAD_Q_motif"/>
</dbReference>
<feature type="domain" description="Helicase ATP-binding" evidence="7">
    <location>
        <begin position="34"/>
        <end position="206"/>
    </location>
</feature>
<feature type="region of interest" description="Disordered" evidence="6">
    <location>
        <begin position="383"/>
        <end position="439"/>
    </location>
</feature>
<evidence type="ECO:0000256" key="4">
    <source>
        <dbReference type="ARBA" id="ARBA00022840"/>
    </source>
</evidence>
<feature type="short sequence motif" description="Q motif" evidence="5">
    <location>
        <begin position="3"/>
        <end position="31"/>
    </location>
</feature>
<dbReference type="Gene3D" id="3.40.50.300">
    <property type="entry name" value="P-loop containing nucleotide triphosphate hydrolases"/>
    <property type="match status" value="2"/>
</dbReference>
<dbReference type="SMART" id="SM00490">
    <property type="entry name" value="HELICc"/>
    <property type="match status" value="1"/>
</dbReference>
<feature type="compositionally biased region" description="Basic residues" evidence="6">
    <location>
        <begin position="401"/>
        <end position="415"/>
    </location>
</feature>
<dbReference type="InterPro" id="IPR011545">
    <property type="entry name" value="DEAD/DEAH_box_helicase_dom"/>
</dbReference>
<dbReference type="RefSeq" id="WP_110518727.1">
    <property type="nucleotide sequence ID" value="NZ_PDOF01000001.1"/>
</dbReference>
<keyword evidence="4" id="KW-0067">ATP-binding</keyword>
<reference evidence="10 11" key="1">
    <citation type="submission" date="2017-10" db="EMBL/GenBank/DDBJ databases">
        <title>Bacillus sp. nov., a halophilic bacterium isolated from a Yangshapao Lake.</title>
        <authorList>
            <person name="Wang H."/>
        </authorList>
    </citation>
    <scope>NUCLEOTIDE SEQUENCE [LARGE SCALE GENOMIC DNA]</scope>
    <source>
        <strain evidence="10 11">YSP-3</strain>
    </source>
</reference>
<keyword evidence="11" id="KW-1185">Reference proteome</keyword>
<dbReference type="GO" id="GO:0005829">
    <property type="term" value="C:cytosol"/>
    <property type="evidence" value="ECO:0007669"/>
    <property type="project" value="TreeGrafter"/>
</dbReference>
<evidence type="ECO:0000259" key="7">
    <source>
        <dbReference type="PROSITE" id="PS51192"/>
    </source>
</evidence>
<dbReference type="GO" id="GO:0003724">
    <property type="term" value="F:RNA helicase activity"/>
    <property type="evidence" value="ECO:0007669"/>
    <property type="project" value="InterPro"/>
</dbReference>
<comment type="caution">
    <text evidence="10">The sequence shown here is derived from an EMBL/GenBank/DDBJ whole genome shotgun (WGS) entry which is preliminary data.</text>
</comment>
<dbReference type="GO" id="GO:0009409">
    <property type="term" value="P:response to cold"/>
    <property type="evidence" value="ECO:0007669"/>
    <property type="project" value="TreeGrafter"/>
</dbReference>
<evidence type="ECO:0000256" key="1">
    <source>
        <dbReference type="ARBA" id="ARBA00022741"/>
    </source>
</evidence>
<dbReference type="InterPro" id="IPR014001">
    <property type="entry name" value="Helicase_ATP-bd"/>
</dbReference>
<dbReference type="Pfam" id="PF00271">
    <property type="entry name" value="Helicase_C"/>
    <property type="match status" value="1"/>
</dbReference>
<dbReference type="GO" id="GO:0016787">
    <property type="term" value="F:hydrolase activity"/>
    <property type="evidence" value="ECO:0007669"/>
    <property type="project" value="UniProtKB-KW"/>
</dbReference>
<dbReference type="GO" id="GO:0005524">
    <property type="term" value="F:ATP binding"/>
    <property type="evidence" value="ECO:0007669"/>
    <property type="project" value="UniProtKB-KW"/>
</dbReference>
<feature type="domain" description="Helicase C-terminal" evidence="8">
    <location>
        <begin position="229"/>
        <end position="383"/>
    </location>
</feature>
<dbReference type="EMBL" id="PDOF01000001">
    <property type="protein sequence ID" value="PYZ98663.1"/>
    <property type="molecule type" value="Genomic_DNA"/>
</dbReference>
<evidence type="ECO:0000256" key="5">
    <source>
        <dbReference type="PROSITE-ProRule" id="PRU00552"/>
    </source>
</evidence>
<dbReference type="PROSITE" id="PS51192">
    <property type="entry name" value="HELICASE_ATP_BIND_1"/>
    <property type="match status" value="1"/>
</dbReference>
<dbReference type="AlphaFoldDB" id="A0A2W0H9Y5"/>
<accession>A0A2W0H9Y5</accession>
<dbReference type="PROSITE" id="PS51195">
    <property type="entry name" value="Q_MOTIF"/>
    <property type="match status" value="1"/>
</dbReference>
<protein>
    <submittedName>
        <fullName evidence="10">DEAD/DEAH box helicase</fullName>
    </submittedName>
</protein>
<dbReference type="CDD" id="cd18787">
    <property type="entry name" value="SF2_C_DEAD"/>
    <property type="match status" value="1"/>
</dbReference>
<sequence length="439" mass="49881">MNHNFERFNLQPFLINALKEQGINLPMEIQERLIPAIRNGSDVIGQSQTGTGKTLAFLLPVTDRIDPENKQVQAVITAPTRELAGQLFDELSKLISHSEGKVTAKLVTGGTDRSRMVDKLKNPPHIVVGTPGRIHDMIKEQALDVHQSSVFIVDEADQMLDMGFLEDVDQIGARMPEQLQMLVFSATIPEKLQPFLRKYMQNPKHVKVEPNQTSPKKIEHWLIPDRDRDVNRLTVDIAKALNPFLAVVFANSKEEADTLFAAFAEEGLNAEKLHGGISPRDRKKVMKKLRDAEVQYLIASDLVARGIDVKGISHIINVGLPRELEYYIHRVGRTARAGWDGIAATIAGRSDQAAVEKLESQGITFLHKDLKKGEWVDLEQKFRRRKTQGKPEPEQVTMKTAKPKKIKPGYKKKFQQQKEQEQKRQRRLEQKRNNRAKRK</sequence>
<dbReference type="OrthoDB" id="9805696at2"/>
<keyword evidence="1" id="KW-0547">Nucleotide-binding</keyword>
<dbReference type="PANTHER" id="PTHR47963">
    <property type="entry name" value="DEAD-BOX ATP-DEPENDENT RNA HELICASE 47, MITOCHONDRIAL"/>
    <property type="match status" value="1"/>
</dbReference>
<dbReference type="GO" id="GO:0005840">
    <property type="term" value="C:ribosome"/>
    <property type="evidence" value="ECO:0007669"/>
    <property type="project" value="TreeGrafter"/>
</dbReference>
<gene>
    <name evidence="10" type="ORF">CR205_08825</name>
</gene>
<dbReference type="CDD" id="cd00268">
    <property type="entry name" value="DEADc"/>
    <property type="match status" value="1"/>
</dbReference>
<dbReference type="InterPro" id="IPR044742">
    <property type="entry name" value="DEAD/DEAH_RhlB"/>
</dbReference>
<evidence type="ECO:0000256" key="2">
    <source>
        <dbReference type="ARBA" id="ARBA00022801"/>
    </source>
</evidence>
<dbReference type="Pfam" id="PF00270">
    <property type="entry name" value="DEAD"/>
    <property type="match status" value="1"/>
</dbReference>
<feature type="domain" description="DEAD-box RNA helicase Q" evidence="9">
    <location>
        <begin position="3"/>
        <end position="31"/>
    </location>
</feature>
<evidence type="ECO:0000256" key="6">
    <source>
        <dbReference type="SAM" id="MobiDB-lite"/>
    </source>
</evidence>
<dbReference type="InterPro" id="IPR050547">
    <property type="entry name" value="DEAD_box_RNA_helicases"/>
</dbReference>
<name>A0A2W0H9Y5_9BACI</name>
<keyword evidence="2" id="KW-0378">Hydrolase</keyword>
<proteinExistence type="predicted"/>
<evidence type="ECO:0000259" key="9">
    <source>
        <dbReference type="PROSITE" id="PS51195"/>
    </source>
</evidence>
<dbReference type="InterPro" id="IPR001650">
    <property type="entry name" value="Helicase_C-like"/>
</dbReference>
<evidence type="ECO:0000256" key="3">
    <source>
        <dbReference type="ARBA" id="ARBA00022806"/>
    </source>
</evidence>
<dbReference type="PROSITE" id="PS51194">
    <property type="entry name" value="HELICASE_CTER"/>
    <property type="match status" value="1"/>
</dbReference>
<dbReference type="SMART" id="SM00487">
    <property type="entry name" value="DEXDc"/>
    <property type="match status" value="1"/>
</dbReference>
<keyword evidence="3 10" id="KW-0347">Helicase</keyword>
<dbReference type="InterPro" id="IPR027417">
    <property type="entry name" value="P-loop_NTPase"/>
</dbReference>
<evidence type="ECO:0000259" key="8">
    <source>
        <dbReference type="PROSITE" id="PS51194"/>
    </source>
</evidence>
<evidence type="ECO:0000313" key="11">
    <source>
        <dbReference type="Proteomes" id="UP000248066"/>
    </source>
</evidence>
<dbReference type="GO" id="GO:0033592">
    <property type="term" value="F:RNA strand annealing activity"/>
    <property type="evidence" value="ECO:0007669"/>
    <property type="project" value="TreeGrafter"/>
</dbReference>
<evidence type="ECO:0000313" key="10">
    <source>
        <dbReference type="EMBL" id="PYZ98663.1"/>
    </source>
</evidence>
<organism evidence="10 11">
    <name type="scientific">Alteribacter lacisalsi</name>
    <dbReference type="NCBI Taxonomy" id="2045244"/>
    <lineage>
        <taxon>Bacteria</taxon>
        <taxon>Bacillati</taxon>
        <taxon>Bacillota</taxon>
        <taxon>Bacilli</taxon>
        <taxon>Bacillales</taxon>
        <taxon>Bacillaceae</taxon>
        <taxon>Alteribacter</taxon>
    </lineage>
</organism>
<dbReference type="Proteomes" id="UP000248066">
    <property type="component" value="Unassembled WGS sequence"/>
</dbReference>